<protein>
    <submittedName>
        <fullName evidence="10">V-type proton ATPase subunit a</fullName>
    </submittedName>
</protein>
<evidence type="ECO:0000256" key="2">
    <source>
        <dbReference type="ARBA" id="ARBA00005571"/>
    </source>
</evidence>
<keyword evidence="7" id="KW-0812">Transmembrane</keyword>
<comment type="similarity">
    <text evidence="2">Belongs to the Mediator complex subunit 28 family.</text>
</comment>
<keyword evidence="3" id="KW-0805">Transcription regulation</keyword>
<proteinExistence type="inferred from homology"/>
<evidence type="ECO:0000313" key="10">
    <source>
        <dbReference type="WBParaSite" id="TTAC_0000834501-mRNA-1"/>
    </source>
</evidence>
<reference evidence="8 9" key="2">
    <citation type="submission" date="2018-11" db="EMBL/GenBank/DDBJ databases">
        <authorList>
            <consortium name="Pathogen Informatics"/>
        </authorList>
    </citation>
    <scope>NUCLEOTIDE SEQUENCE [LARGE SCALE GENOMIC DNA]</scope>
</reference>
<evidence type="ECO:0000256" key="4">
    <source>
        <dbReference type="ARBA" id="ARBA00023054"/>
    </source>
</evidence>
<keyword evidence="7" id="KW-0472">Membrane</keyword>
<keyword evidence="9" id="KW-1185">Reference proteome</keyword>
<dbReference type="AlphaFoldDB" id="A0A0R3X4K2"/>
<feature type="transmembrane region" description="Helical" evidence="7">
    <location>
        <begin position="108"/>
        <end position="130"/>
    </location>
</feature>
<evidence type="ECO:0000256" key="6">
    <source>
        <dbReference type="ARBA" id="ARBA00023242"/>
    </source>
</evidence>
<keyword evidence="6" id="KW-0539">Nucleus</keyword>
<gene>
    <name evidence="8" type="ORF">TTAC_LOCUS8330</name>
</gene>
<sequence length="167" mass="19126">MSSPRDAQVLEEFESQCDVGATRITYLGDVTDQFIDACRALDSWFIQKRLILTMERPEYQLVDEVADLQKELEIKTNHAKCLKQKIREYVSSINTIVNKYIHPLEFRLVGLDLAGAWSAVFVSVLLWWLASVDIIWSGFEVEWAGDGLQWARRRRAPLGGFPCRGSC</sequence>
<name>A0A0R3X4K2_HYDTA</name>
<comment type="subcellular location">
    <subcellularLocation>
        <location evidence="1">Nucleus</location>
    </subcellularLocation>
</comment>
<dbReference type="Proteomes" id="UP000274429">
    <property type="component" value="Unassembled WGS sequence"/>
</dbReference>
<evidence type="ECO:0000313" key="9">
    <source>
        <dbReference type="Proteomes" id="UP000274429"/>
    </source>
</evidence>
<dbReference type="InterPro" id="IPR021640">
    <property type="entry name" value="Mediator_Med28"/>
</dbReference>
<dbReference type="EMBL" id="UYWX01020485">
    <property type="protein sequence ID" value="VDM32860.1"/>
    <property type="molecule type" value="Genomic_DNA"/>
</dbReference>
<evidence type="ECO:0000256" key="1">
    <source>
        <dbReference type="ARBA" id="ARBA00004123"/>
    </source>
</evidence>
<keyword evidence="7" id="KW-1133">Transmembrane helix</keyword>
<dbReference type="WBParaSite" id="TTAC_0000834501-mRNA-1">
    <property type="protein sequence ID" value="TTAC_0000834501-mRNA-1"/>
    <property type="gene ID" value="TTAC_0000834501"/>
</dbReference>
<evidence type="ECO:0000256" key="5">
    <source>
        <dbReference type="ARBA" id="ARBA00023163"/>
    </source>
</evidence>
<keyword evidence="5" id="KW-0804">Transcription</keyword>
<dbReference type="OrthoDB" id="2286203at2759"/>
<accession>A0A0R3X4K2</accession>
<evidence type="ECO:0000256" key="3">
    <source>
        <dbReference type="ARBA" id="ARBA00023015"/>
    </source>
</evidence>
<reference evidence="10" key="1">
    <citation type="submission" date="2017-02" db="UniProtKB">
        <authorList>
            <consortium name="WormBaseParasite"/>
        </authorList>
    </citation>
    <scope>IDENTIFICATION</scope>
</reference>
<dbReference type="GO" id="GO:0005634">
    <property type="term" value="C:nucleus"/>
    <property type="evidence" value="ECO:0007669"/>
    <property type="project" value="UniProtKB-SubCell"/>
</dbReference>
<keyword evidence="4" id="KW-0175">Coiled coil</keyword>
<evidence type="ECO:0000256" key="7">
    <source>
        <dbReference type="SAM" id="Phobius"/>
    </source>
</evidence>
<evidence type="ECO:0000313" key="8">
    <source>
        <dbReference type="EMBL" id="VDM32860.1"/>
    </source>
</evidence>
<dbReference type="Pfam" id="PF11594">
    <property type="entry name" value="Med28"/>
    <property type="match status" value="1"/>
</dbReference>
<organism evidence="10">
    <name type="scientific">Hydatigena taeniaeformis</name>
    <name type="common">Feline tapeworm</name>
    <name type="synonym">Taenia taeniaeformis</name>
    <dbReference type="NCBI Taxonomy" id="6205"/>
    <lineage>
        <taxon>Eukaryota</taxon>
        <taxon>Metazoa</taxon>
        <taxon>Spiralia</taxon>
        <taxon>Lophotrochozoa</taxon>
        <taxon>Platyhelminthes</taxon>
        <taxon>Cestoda</taxon>
        <taxon>Eucestoda</taxon>
        <taxon>Cyclophyllidea</taxon>
        <taxon>Taeniidae</taxon>
        <taxon>Hydatigera</taxon>
    </lineage>
</organism>